<dbReference type="EMBL" id="JAQQWN010000008">
    <property type="protein sequence ID" value="KAK8071220.1"/>
    <property type="molecule type" value="Genomic_DNA"/>
</dbReference>
<evidence type="ECO:0000313" key="3">
    <source>
        <dbReference type="Proteomes" id="UP001433268"/>
    </source>
</evidence>
<gene>
    <name evidence="2" type="ORF">PG997_011423</name>
</gene>
<dbReference type="RefSeq" id="XP_066665028.1">
    <property type="nucleotide sequence ID" value="XM_066815738.1"/>
</dbReference>
<proteinExistence type="predicted"/>
<evidence type="ECO:0008006" key="4">
    <source>
        <dbReference type="Google" id="ProtNLM"/>
    </source>
</evidence>
<feature type="compositionally biased region" description="Low complexity" evidence="1">
    <location>
        <begin position="222"/>
        <end position="233"/>
    </location>
</feature>
<protein>
    <recommendedName>
        <fullName evidence="4">Reelin domain-containing protein</fullName>
    </recommendedName>
</protein>
<reference evidence="2 3" key="1">
    <citation type="submission" date="2023-01" db="EMBL/GenBank/DDBJ databases">
        <title>Analysis of 21 Apiospora genomes using comparative genomics revels a genus with tremendous synthesis potential of carbohydrate active enzymes and secondary metabolites.</title>
        <authorList>
            <person name="Sorensen T."/>
        </authorList>
    </citation>
    <scope>NUCLEOTIDE SEQUENCE [LARGE SCALE GENOMIC DNA]</scope>
    <source>
        <strain evidence="2 3">CBS 114990</strain>
    </source>
</reference>
<name>A0ABR1VJ27_9PEZI</name>
<feature type="region of interest" description="Disordered" evidence="1">
    <location>
        <begin position="159"/>
        <end position="274"/>
    </location>
</feature>
<evidence type="ECO:0000313" key="2">
    <source>
        <dbReference type="EMBL" id="KAK8071220.1"/>
    </source>
</evidence>
<dbReference type="GeneID" id="92048798"/>
<sequence>MSLSLLIRRTVLLVWFHALAGALGALVFVNPAPKFEGDAVDFATNPVHPVGSGFKVEWTSDDVPKAALSLLLFQNNSPAEDAEHVFRNVTFPNKKASWQWTVVTNQTLDHSNVFGFSLFFEGKQNPEAISREFNITASKQQWRRRQQCELRIYHVNLDDDDTKQQQRSQRRTETRPRHRPGRRDPAVRTTGVRLLPPMASREASTVYSSGDKYGAYGHDNMENQQQPQQEMAPMGELQATPLCEVETPPDDSAVQRQRRGPAELGGYEGVELQT</sequence>
<accession>A0ABR1VJ27</accession>
<comment type="caution">
    <text evidence="2">The sequence shown here is derived from an EMBL/GenBank/DDBJ whole genome shotgun (WGS) entry which is preliminary data.</text>
</comment>
<organism evidence="2 3">
    <name type="scientific">Apiospora hydei</name>
    <dbReference type="NCBI Taxonomy" id="1337664"/>
    <lineage>
        <taxon>Eukaryota</taxon>
        <taxon>Fungi</taxon>
        <taxon>Dikarya</taxon>
        <taxon>Ascomycota</taxon>
        <taxon>Pezizomycotina</taxon>
        <taxon>Sordariomycetes</taxon>
        <taxon>Xylariomycetidae</taxon>
        <taxon>Amphisphaeriales</taxon>
        <taxon>Apiosporaceae</taxon>
        <taxon>Apiospora</taxon>
    </lineage>
</organism>
<evidence type="ECO:0000256" key="1">
    <source>
        <dbReference type="SAM" id="MobiDB-lite"/>
    </source>
</evidence>
<keyword evidence="3" id="KW-1185">Reference proteome</keyword>
<dbReference type="Proteomes" id="UP001433268">
    <property type="component" value="Unassembled WGS sequence"/>
</dbReference>